<evidence type="ECO:0000313" key="2">
    <source>
        <dbReference type="EMBL" id="KAF9455235.1"/>
    </source>
</evidence>
<feature type="compositionally biased region" description="Acidic residues" evidence="1">
    <location>
        <begin position="151"/>
        <end position="163"/>
    </location>
</feature>
<keyword evidence="3" id="KW-1185">Reference proteome</keyword>
<feature type="compositionally biased region" description="Polar residues" evidence="1">
    <location>
        <begin position="123"/>
        <end position="132"/>
    </location>
</feature>
<organism evidence="2 3">
    <name type="scientific">Collybia nuda</name>
    <dbReference type="NCBI Taxonomy" id="64659"/>
    <lineage>
        <taxon>Eukaryota</taxon>
        <taxon>Fungi</taxon>
        <taxon>Dikarya</taxon>
        <taxon>Basidiomycota</taxon>
        <taxon>Agaricomycotina</taxon>
        <taxon>Agaricomycetes</taxon>
        <taxon>Agaricomycetidae</taxon>
        <taxon>Agaricales</taxon>
        <taxon>Tricholomatineae</taxon>
        <taxon>Clitocybaceae</taxon>
        <taxon>Collybia</taxon>
    </lineage>
</organism>
<feature type="region of interest" description="Disordered" evidence="1">
    <location>
        <begin position="1"/>
        <end position="73"/>
    </location>
</feature>
<feature type="region of interest" description="Disordered" evidence="1">
    <location>
        <begin position="114"/>
        <end position="183"/>
    </location>
</feature>
<protein>
    <submittedName>
        <fullName evidence="2">Uncharacterized protein</fullName>
    </submittedName>
</protein>
<proteinExistence type="predicted"/>
<reference evidence="2" key="1">
    <citation type="submission" date="2020-11" db="EMBL/GenBank/DDBJ databases">
        <authorList>
            <consortium name="DOE Joint Genome Institute"/>
            <person name="Ahrendt S."/>
            <person name="Riley R."/>
            <person name="Andreopoulos W."/>
            <person name="Labutti K."/>
            <person name="Pangilinan J."/>
            <person name="Ruiz-Duenas F.J."/>
            <person name="Barrasa J.M."/>
            <person name="Sanchez-Garcia M."/>
            <person name="Camarero S."/>
            <person name="Miyauchi S."/>
            <person name="Serrano A."/>
            <person name="Linde D."/>
            <person name="Babiker R."/>
            <person name="Drula E."/>
            <person name="Ayuso-Fernandez I."/>
            <person name="Pacheco R."/>
            <person name="Padilla G."/>
            <person name="Ferreira P."/>
            <person name="Barriuso J."/>
            <person name="Kellner H."/>
            <person name="Castanera R."/>
            <person name="Alfaro M."/>
            <person name="Ramirez L."/>
            <person name="Pisabarro A.G."/>
            <person name="Kuo A."/>
            <person name="Tritt A."/>
            <person name="Lipzen A."/>
            <person name="He G."/>
            <person name="Yan M."/>
            <person name="Ng V."/>
            <person name="Cullen D."/>
            <person name="Martin F."/>
            <person name="Rosso M.-N."/>
            <person name="Henrissat B."/>
            <person name="Hibbett D."/>
            <person name="Martinez A.T."/>
            <person name="Grigoriev I.V."/>
        </authorList>
    </citation>
    <scope>NUCLEOTIDE SEQUENCE</scope>
    <source>
        <strain evidence="2">CBS 247.69</strain>
    </source>
</reference>
<accession>A0A9P5XQV7</accession>
<dbReference type="Proteomes" id="UP000807353">
    <property type="component" value="Unassembled WGS sequence"/>
</dbReference>
<feature type="compositionally biased region" description="Basic and acidic residues" evidence="1">
    <location>
        <begin position="1"/>
        <end position="14"/>
    </location>
</feature>
<gene>
    <name evidence="2" type="ORF">BDZ94DRAFT_1316470</name>
</gene>
<feature type="compositionally biased region" description="Basic and acidic residues" evidence="1">
    <location>
        <begin position="164"/>
        <end position="177"/>
    </location>
</feature>
<dbReference type="AlphaFoldDB" id="A0A9P5XQV7"/>
<sequence>MPRRKAPESDEASHKPTKLQKMSKDNGLDPEDEVPTTSGNPEQGGAAAQLKAVADKFEKKQQGSSSGVNDVVQDIPINPMAPVAKYARTKSIPMKADSPLNVTTPMPVLRNAEPNSVFGFRPNPQQRSSNATKTRKLNVAANPDNIAPNSEAEESVELEDHETEDPRPVDPEARRTNCTDQGVVPSHKVPFSLCPLTHLQTNTTNNIAGRS</sequence>
<evidence type="ECO:0000313" key="3">
    <source>
        <dbReference type="Proteomes" id="UP000807353"/>
    </source>
</evidence>
<comment type="caution">
    <text evidence="2">The sequence shown here is derived from an EMBL/GenBank/DDBJ whole genome shotgun (WGS) entry which is preliminary data.</text>
</comment>
<evidence type="ECO:0000256" key="1">
    <source>
        <dbReference type="SAM" id="MobiDB-lite"/>
    </source>
</evidence>
<name>A0A9P5XQV7_9AGAR</name>
<dbReference type="EMBL" id="MU150871">
    <property type="protein sequence ID" value="KAF9455235.1"/>
    <property type="molecule type" value="Genomic_DNA"/>
</dbReference>